<dbReference type="RefSeq" id="XP_033240360.1">
    <property type="nucleotide sequence ID" value="XM_033384469.1"/>
</dbReference>
<feature type="region of interest" description="Disordered" evidence="1">
    <location>
        <begin position="26"/>
        <end position="90"/>
    </location>
</feature>
<protein>
    <submittedName>
        <fullName evidence="4">Prostatic spermine-binding protein</fullName>
    </submittedName>
</protein>
<gene>
    <name evidence="4" type="primary">LOC117185021</name>
</gene>
<keyword evidence="2" id="KW-0732">Signal</keyword>
<dbReference type="AlphaFoldDB" id="A0A6I8WAD5"/>
<reference evidence="4" key="1">
    <citation type="submission" date="2025-08" db="UniProtKB">
        <authorList>
            <consortium name="RefSeq"/>
        </authorList>
    </citation>
    <scope>IDENTIFICATION</scope>
    <source>
        <strain evidence="4">MV-25-SWS-2005</strain>
        <tissue evidence="4">Whole body</tissue>
    </source>
</reference>
<sequence length="90" mass="9911">MRTTLLLALFGFVLLATVSAQPVDIDDIEEDQNAEQLDDNADDGQNEDDQESQDQEEQDDAEGQNDGEDDDNDDDDESSDKSGQSNADQE</sequence>
<evidence type="ECO:0000256" key="2">
    <source>
        <dbReference type="SAM" id="SignalP"/>
    </source>
</evidence>
<feature type="chain" id="PRO_5026152927" evidence="2">
    <location>
        <begin position="21"/>
        <end position="90"/>
    </location>
</feature>
<keyword evidence="3" id="KW-1185">Reference proteome</keyword>
<feature type="compositionally biased region" description="Acidic residues" evidence="1">
    <location>
        <begin position="26"/>
        <end position="78"/>
    </location>
</feature>
<dbReference type="KEGG" id="dpo:117185021"/>
<name>A0A6I8WAD5_DROPS</name>
<organism evidence="3 4">
    <name type="scientific">Drosophila pseudoobscura pseudoobscura</name>
    <name type="common">Fruit fly</name>
    <dbReference type="NCBI Taxonomy" id="46245"/>
    <lineage>
        <taxon>Eukaryota</taxon>
        <taxon>Metazoa</taxon>
        <taxon>Ecdysozoa</taxon>
        <taxon>Arthropoda</taxon>
        <taxon>Hexapoda</taxon>
        <taxon>Insecta</taxon>
        <taxon>Pterygota</taxon>
        <taxon>Neoptera</taxon>
        <taxon>Endopterygota</taxon>
        <taxon>Diptera</taxon>
        <taxon>Brachycera</taxon>
        <taxon>Muscomorpha</taxon>
        <taxon>Ephydroidea</taxon>
        <taxon>Drosophilidae</taxon>
        <taxon>Drosophila</taxon>
        <taxon>Sophophora</taxon>
    </lineage>
</organism>
<feature type="signal peptide" evidence="2">
    <location>
        <begin position="1"/>
        <end position="20"/>
    </location>
</feature>
<evidence type="ECO:0000313" key="3">
    <source>
        <dbReference type="Proteomes" id="UP000001819"/>
    </source>
</evidence>
<dbReference type="Proteomes" id="UP000001819">
    <property type="component" value="Chromosome X"/>
</dbReference>
<accession>A0A6I8WAD5</accession>
<evidence type="ECO:0000313" key="4">
    <source>
        <dbReference type="RefSeq" id="XP_033240360.1"/>
    </source>
</evidence>
<dbReference type="InParanoid" id="A0A6I8WAD5"/>
<proteinExistence type="predicted"/>
<feature type="compositionally biased region" description="Polar residues" evidence="1">
    <location>
        <begin position="81"/>
        <end position="90"/>
    </location>
</feature>
<evidence type="ECO:0000256" key="1">
    <source>
        <dbReference type="SAM" id="MobiDB-lite"/>
    </source>
</evidence>